<comment type="PTM">
    <text evidence="11">Carboxylation is probably crucial for Mg(2+) binding and, consequently, for the gamma-phosphate positioning of ATP.</text>
</comment>
<evidence type="ECO:0000313" key="17">
    <source>
        <dbReference type="Proteomes" id="UP001484097"/>
    </source>
</evidence>
<evidence type="ECO:0000256" key="8">
    <source>
        <dbReference type="ARBA" id="ARBA00022984"/>
    </source>
</evidence>
<dbReference type="InterPro" id="IPR035911">
    <property type="entry name" value="MurE/MurF_N"/>
</dbReference>
<protein>
    <recommendedName>
        <fullName evidence="11">UDP-N-acetylmuramyl-tripeptide synthetase</fullName>
        <ecNumber evidence="11">6.3.2.-</ecNumber>
    </recommendedName>
    <alternativeName>
        <fullName evidence="11">UDP-MurNAc-tripeptide synthetase</fullName>
    </alternativeName>
</protein>
<evidence type="ECO:0000256" key="10">
    <source>
        <dbReference type="ARBA" id="ARBA00023316"/>
    </source>
</evidence>
<keyword evidence="11" id="KW-0460">Magnesium</keyword>
<accession>A0ABV0IL11</accession>
<dbReference type="Pfam" id="PF02875">
    <property type="entry name" value="Mur_ligase_C"/>
    <property type="match status" value="1"/>
</dbReference>
<feature type="domain" description="Mur ligase central" evidence="15">
    <location>
        <begin position="143"/>
        <end position="363"/>
    </location>
</feature>
<dbReference type="GO" id="GO:0008765">
    <property type="term" value="F:UDP-N-acetylmuramoylalanyl-D-glutamate-2,6-diaminopimelate ligase activity"/>
    <property type="evidence" value="ECO:0007669"/>
    <property type="project" value="UniProtKB-EC"/>
</dbReference>
<evidence type="ECO:0000256" key="2">
    <source>
        <dbReference type="ARBA" id="ARBA00022490"/>
    </source>
</evidence>
<evidence type="ECO:0000256" key="6">
    <source>
        <dbReference type="ARBA" id="ARBA00022840"/>
    </source>
</evidence>
<dbReference type="Proteomes" id="UP001484097">
    <property type="component" value="Unassembled WGS sequence"/>
</dbReference>
<name>A0ABV0IL11_9MICC</name>
<keyword evidence="10 11" id="KW-0961">Cell wall biogenesis/degradation</keyword>
<keyword evidence="3 11" id="KW-0436">Ligase</keyword>
<feature type="binding site" evidence="11">
    <location>
        <position position="60"/>
    </location>
    <ligand>
        <name>UDP-N-acetyl-alpha-D-muramoyl-L-alanyl-D-glutamate</name>
        <dbReference type="ChEBI" id="CHEBI:83900"/>
    </ligand>
</feature>
<evidence type="ECO:0000256" key="3">
    <source>
        <dbReference type="ARBA" id="ARBA00022598"/>
    </source>
</evidence>
<dbReference type="InterPro" id="IPR004101">
    <property type="entry name" value="Mur_ligase_C"/>
</dbReference>
<dbReference type="InterPro" id="IPR018109">
    <property type="entry name" value="Folylpolyglutamate_synth_CS"/>
</dbReference>
<keyword evidence="9 11" id="KW-0131">Cell cycle</keyword>
<dbReference type="HAMAP" id="MF_00208">
    <property type="entry name" value="MurE"/>
    <property type="match status" value="1"/>
</dbReference>
<keyword evidence="6 11" id="KW-0067">ATP-binding</keyword>
<keyword evidence="2 11" id="KW-0963">Cytoplasm</keyword>
<feature type="domain" description="Mur ligase C-terminal" evidence="14">
    <location>
        <begin position="395"/>
        <end position="535"/>
    </location>
</feature>
<reference evidence="16 17" key="1">
    <citation type="submission" date="2024-05" db="EMBL/GenBank/DDBJ databases">
        <authorList>
            <person name="Yi C."/>
        </authorList>
    </citation>
    <scope>NUCLEOTIDE SEQUENCE [LARGE SCALE GENOMIC DNA]</scope>
    <source>
        <strain evidence="16 17">XS13</strain>
    </source>
</reference>
<feature type="binding site" evidence="11">
    <location>
        <begin position="187"/>
        <end position="188"/>
    </location>
    <ligand>
        <name>UDP-N-acetyl-alpha-D-muramoyl-L-alanyl-D-glutamate</name>
        <dbReference type="ChEBI" id="CHEBI:83900"/>
    </ligand>
</feature>
<evidence type="ECO:0000256" key="5">
    <source>
        <dbReference type="ARBA" id="ARBA00022741"/>
    </source>
</evidence>
<dbReference type="SUPFAM" id="SSF53244">
    <property type="entry name" value="MurD-like peptide ligases, peptide-binding domain"/>
    <property type="match status" value="1"/>
</dbReference>
<dbReference type="PANTHER" id="PTHR23135:SF4">
    <property type="entry name" value="UDP-N-ACETYLMURAMOYL-L-ALANYL-D-GLUTAMATE--2,6-DIAMINOPIMELATE LIGASE MURE HOMOLOG, CHLOROPLASTIC"/>
    <property type="match status" value="1"/>
</dbReference>
<comment type="function">
    <text evidence="11">Catalyzes the addition of an amino acid to the nucleotide precursor UDP-N-acetylmuramoyl-L-alanyl-D-glutamate (UMAG) in the biosynthesis of bacterial cell-wall peptidoglycan.</text>
</comment>
<evidence type="ECO:0000256" key="12">
    <source>
        <dbReference type="RuleBase" id="RU004135"/>
    </source>
</evidence>
<evidence type="ECO:0000256" key="9">
    <source>
        <dbReference type="ARBA" id="ARBA00023306"/>
    </source>
</evidence>
<evidence type="ECO:0000259" key="15">
    <source>
        <dbReference type="Pfam" id="PF08245"/>
    </source>
</evidence>
<dbReference type="Gene3D" id="3.90.190.20">
    <property type="entry name" value="Mur ligase, C-terminal domain"/>
    <property type="match status" value="1"/>
</dbReference>
<feature type="region of interest" description="Disordered" evidence="13">
    <location>
        <begin position="560"/>
        <end position="580"/>
    </location>
</feature>
<comment type="subcellular location">
    <subcellularLocation>
        <location evidence="11 12">Cytoplasm</location>
    </subcellularLocation>
</comment>
<evidence type="ECO:0000256" key="13">
    <source>
        <dbReference type="SAM" id="MobiDB-lite"/>
    </source>
</evidence>
<keyword evidence="8 11" id="KW-0573">Peptidoglycan synthesis</keyword>
<sequence length="580" mass="60207">MTTPLTPAEQDAAFRPDHTDPLDWNDLVEALNRAGQPVELIGSPGGWPVGDGPVGIAMDSRAVRPGDLYVGVPGANRHGAEFAGAVVAAGAAGLLTDRRGAELATDLPPGTPVLVVREVRDAVGPAAAAIHRNAGVGPRMYGVTGTNGKTTTSYFITSLLQAAGETTGLIGTIEIRAGRRTVPSTLTTPESTQLHALMALMRQEQVGAAAMEVSSHAISYRRIAGLHFAVSGFTNLTQDHLDLHGSMEEYFAAKAGLFSARRSGRAVITVDGGPDAPDADGTTWGTRMAAAADCPVATLSLGPAADHGGDPVTGTDWAVTELEAVGLGHRFTLRHAPSGRLVAASTGLPGRFNVANAALAAVMVFESLPFSHWDALSALLDAPVGEGPFATAVPGRMEVVAHAPDAIVDFAHNPDGMERALESVRDARRAAGNTEGRTILVFGATGDRDRAKRPVMGRIAARWADVVIVTDDDAHTEEPSGIRAEVLAGVRDGAEEQAAAGRTVRIHESAPRQDAIELAVSLATPRDTILLAGRGHETVQDMGGVDVPLDDRVELRAAVARHGAAPSSDSHGRGRKVDGS</sequence>
<comment type="pathway">
    <text evidence="11 12">Cell wall biogenesis; peptidoglycan biosynthesis.</text>
</comment>
<feature type="region of interest" description="Disordered" evidence="13">
    <location>
        <begin position="1"/>
        <end position="20"/>
    </location>
</feature>
<dbReference type="Pfam" id="PF08245">
    <property type="entry name" value="Mur_ligase_M"/>
    <property type="match status" value="1"/>
</dbReference>
<dbReference type="EC" id="6.3.2.-" evidence="11"/>
<dbReference type="InterPro" id="IPR013221">
    <property type="entry name" value="Mur_ligase_cen"/>
</dbReference>
<keyword evidence="5 11" id="KW-0547">Nucleotide-binding</keyword>
<feature type="binding site" evidence="11">
    <location>
        <position position="222"/>
    </location>
    <ligand>
        <name>UDP-N-acetyl-alpha-D-muramoyl-L-alanyl-D-glutamate</name>
        <dbReference type="ChEBI" id="CHEBI:83900"/>
    </ligand>
</feature>
<feature type="binding site" evidence="11">
    <location>
        <position position="214"/>
    </location>
    <ligand>
        <name>UDP-N-acetyl-alpha-D-muramoyl-L-alanyl-D-glutamate</name>
        <dbReference type="ChEBI" id="CHEBI:83900"/>
    </ligand>
</feature>
<dbReference type="RefSeq" id="WP_309810350.1">
    <property type="nucleotide sequence ID" value="NZ_JBDXMX010000007.1"/>
</dbReference>
<dbReference type="SUPFAM" id="SSF53623">
    <property type="entry name" value="MurD-like peptide ligases, catalytic domain"/>
    <property type="match status" value="1"/>
</dbReference>
<proteinExistence type="inferred from homology"/>
<feature type="binding site" evidence="11">
    <location>
        <begin position="145"/>
        <end position="151"/>
    </location>
    <ligand>
        <name>ATP</name>
        <dbReference type="ChEBI" id="CHEBI:30616"/>
    </ligand>
</feature>
<keyword evidence="17" id="KW-1185">Reference proteome</keyword>
<dbReference type="NCBIfam" id="TIGR01085">
    <property type="entry name" value="murE"/>
    <property type="match status" value="1"/>
</dbReference>
<comment type="similarity">
    <text evidence="1 11">Belongs to the MurCDEF family. MurE subfamily.</text>
</comment>
<keyword evidence="7 11" id="KW-0133">Cell shape</keyword>
<comment type="caution">
    <text evidence="16">The sequence shown here is derived from an EMBL/GenBank/DDBJ whole genome shotgun (WGS) entry which is preliminary data.</text>
</comment>
<organism evidence="16 17">
    <name type="scientific">Citricoccus nitrophenolicus</name>
    <dbReference type="NCBI Taxonomy" id="863575"/>
    <lineage>
        <taxon>Bacteria</taxon>
        <taxon>Bacillati</taxon>
        <taxon>Actinomycetota</taxon>
        <taxon>Actinomycetes</taxon>
        <taxon>Micrococcales</taxon>
        <taxon>Micrococcaceae</taxon>
        <taxon>Citricoccus</taxon>
    </lineage>
</organism>
<feature type="modified residue" description="N6-carboxylysine" evidence="11">
    <location>
        <position position="254"/>
    </location>
</feature>
<comment type="cofactor">
    <cofactor evidence="11">
        <name>Mg(2+)</name>
        <dbReference type="ChEBI" id="CHEBI:18420"/>
    </cofactor>
</comment>
<feature type="compositionally biased region" description="Basic and acidic residues" evidence="13">
    <location>
        <begin position="570"/>
        <end position="580"/>
    </location>
</feature>
<dbReference type="InterPro" id="IPR005761">
    <property type="entry name" value="UDP-N-AcMur-Glu-dNH2Pim_ligase"/>
</dbReference>
<evidence type="ECO:0000256" key="7">
    <source>
        <dbReference type="ARBA" id="ARBA00022960"/>
    </source>
</evidence>
<dbReference type="Gene3D" id="3.40.1390.10">
    <property type="entry name" value="MurE/MurF, N-terminal domain"/>
    <property type="match status" value="1"/>
</dbReference>
<evidence type="ECO:0000313" key="16">
    <source>
        <dbReference type="EMBL" id="MEO9248854.1"/>
    </source>
</evidence>
<evidence type="ECO:0000256" key="4">
    <source>
        <dbReference type="ARBA" id="ARBA00022618"/>
    </source>
</evidence>
<dbReference type="PROSITE" id="PS01011">
    <property type="entry name" value="FOLYLPOLYGLU_SYNT_1"/>
    <property type="match status" value="1"/>
</dbReference>
<evidence type="ECO:0000259" key="14">
    <source>
        <dbReference type="Pfam" id="PF02875"/>
    </source>
</evidence>
<dbReference type="SUPFAM" id="SSF63418">
    <property type="entry name" value="MurE/MurF N-terminal domain"/>
    <property type="match status" value="1"/>
</dbReference>
<dbReference type="EMBL" id="JBDXMX010000007">
    <property type="protein sequence ID" value="MEO9248854.1"/>
    <property type="molecule type" value="Genomic_DNA"/>
</dbReference>
<dbReference type="Gene3D" id="3.40.1190.10">
    <property type="entry name" value="Mur-like, catalytic domain"/>
    <property type="match status" value="1"/>
</dbReference>
<gene>
    <name evidence="11" type="primary">murE</name>
    <name evidence="16" type="ORF">ABDK96_14315</name>
</gene>
<comment type="caution">
    <text evidence="11">Lacks conserved residue(s) required for the propagation of feature annotation.</text>
</comment>
<dbReference type="PANTHER" id="PTHR23135">
    <property type="entry name" value="MUR LIGASE FAMILY MEMBER"/>
    <property type="match status" value="1"/>
</dbReference>
<dbReference type="InterPro" id="IPR036615">
    <property type="entry name" value="Mur_ligase_C_dom_sf"/>
</dbReference>
<evidence type="ECO:0000256" key="1">
    <source>
        <dbReference type="ARBA" id="ARBA00005898"/>
    </source>
</evidence>
<keyword evidence="4 11" id="KW-0132">Cell division</keyword>
<evidence type="ECO:0000256" key="11">
    <source>
        <dbReference type="HAMAP-Rule" id="MF_00208"/>
    </source>
</evidence>
<dbReference type="InterPro" id="IPR036565">
    <property type="entry name" value="Mur-like_cat_sf"/>
</dbReference>